<protein>
    <submittedName>
        <fullName evidence="1">Uncharacterized protein</fullName>
    </submittedName>
</protein>
<gene>
    <name evidence="1" type="ORF">CK203_070219</name>
</gene>
<organism evidence="1 2">
    <name type="scientific">Vitis vinifera</name>
    <name type="common">Grape</name>
    <dbReference type="NCBI Taxonomy" id="29760"/>
    <lineage>
        <taxon>Eukaryota</taxon>
        <taxon>Viridiplantae</taxon>
        <taxon>Streptophyta</taxon>
        <taxon>Embryophyta</taxon>
        <taxon>Tracheophyta</taxon>
        <taxon>Spermatophyta</taxon>
        <taxon>Magnoliopsida</taxon>
        <taxon>eudicotyledons</taxon>
        <taxon>Gunneridae</taxon>
        <taxon>Pentapetalae</taxon>
        <taxon>rosids</taxon>
        <taxon>Vitales</taxon>
        <taxon>Vitaceae</taxon>
        <taxon>Viteae</taxon>
        <taxon>Vitis</taxon>
    </lineage>
</organism>
<evidence type="ECO:0000313" key="2">
    <source>
        <dbReference type="Proteomes" id="UP000288805"/>
    </source>
</evidence>
<reference evidence="1 2" key="1">
    <citation type="journal article" date="2018" name="PLoS Genet.">
        <title>Population sequencing reveals clonal diversity and ancestral inbreeding in the grapevine cultivar Chardonnay.</title>
        <authorList>
            <person name="Roach M.J."/>
            <person name="Johnson D.L."/>
            <person name="Bohlmann J."/>
            <person name="van Vuuren H.J."/>
            <person name="Jones S.J."/>
            <person name="Pretorius I.S."/>
            <person name="Schmidt S.A."/>
            <person name="Borneman A.R."/>
        </authorList>
    </citation>
    <scope>NUCLEOTIDE SEQUENCE [LARGE SCALE GENOMIC DNA]</scope>
    <source>
        <strain evidence="2">cv. Chardonnay</strain>
        <tissue evidence="1">Leaf</tissue>
    </source>
</reference>
<proteinExistence type="predicted"/>
<dbReference type="Proteomes" id="UP000288805">
    <property type="component" value="Unassembled WGS sequence"/>
</dbReference>
<sequence length="126" mass="14345">MRLSILFKQKKAEVLCSNLGIWKARLWLPTREEMRRQTLQIIKGLIGQGSQTMITRITYGALTARRQGIHGSDVGNSMANHLHLTKSGVTMESNKGIMGKHTCLMFNQLKKDPWNKADAIKRRLKN</sequence>
<name>A0A438EHC9_VITVI</name>
<dbReference type="AlphaFoldDB" id="A0A438EHC9"/>
<evidence type="ECO:0000313" key="1">
    <source>
        <dbReference type="EMBL" id="RVW47134.1"/>
    </source>
</evidence>
<dbReference type="EMBL" id="QGNW01001287">
    <property type="protein sequence ID" value="RVW47134.1"/>
    <property type="molecule type" value="Genomic_DNA"/>
</dbReference>
<comment type="caution">
    <text evidence="1">The sequence shown here is derived from an EMBL/GenBank/DDBJ whole genome shotgun (WGS) entry which is preliminary data.</text>
</comment>
<accession>A0A438EHC9</accession>